<reference evidence="2 3" key="1">
    <citation type="submission" date="2007-09" db="EMBL/GenBank/DDBJ databases">
        <title>Draft genome sequence of Faecalibacterium prausnitzii M21/2.</title>
        <authorList>
            <person name="Sudarsanam P."/>
            <person name="Ley R."/>
            <person name="Guruge J."/>
            <person name="Turnbaugh P.J."/>
            <person name="Mahowald M."/>
            <person name="Liep D."/>
            <person name="Gordon J."/>
        </authorList>
    </citation>
    <scope>NUCLEOTIDE SEQUENCE [LARGE SCALE GENOMIC DNA]</scope>
    <source>
        <strain evidence="2 3">M21/2</strain>
    </source>
</reference>
<evidence type="ECO:0000313" key="2">
    <source>
        <dbReference type="EMBL" id="EDP21782.1"/>
    </source>
</evidence>
<reference evidence="2 3" key="2">
    <citation type="submission" date="2007-09" db="EMBL/GenBank/DDBJ databases">
        <authorList>
            <person name="Fulton L."/>
            <person name="Clifton S."/>
            <person name="Fulton B."/>
            <person name="Xu J."/>
            <person name="Minx P."/>
            <person name="Pepin K.H."/>
            <person name="Johnson M."/>
            <person name="Thiruvilangam P."/>
            <person name="Bhonagiri V."/>
            <person name="Nash W.E."/>
            <person name="Mardis E.R."/>
            <person name="Wilson R.K."/>
        </authorList>
    </citation>
    <scope>NUCLEOTIDE SEQUENCE [LARGE SCALE GENOMIC DNA]</scope>
    <source>
        <strain evidence="2 3">M21/2</strain>
    </source>
</reference>
<dbReference type="EMBL" id="ABED02000025">
    <property type="protein sequence ID" value="EDP21782.1"/>
    <property type="molecule type" value="Genomic_DNA"/>
</dbReference>
<comment type="caution">
    <text evidence="2">The sequence shown here is derived from an EMBL/GenBank/DDBJ whole genome shotgun (WGS) entry which is preliminary data.</text>
</comment>
<feature type="transmembrane region" description="Helical" evidence="1">
    <location>
        <begin position="52"/>
        <end position="71"/>
    </location>
</feature>
<protein>
    <submittedName>
        <fullName evidence="2">Uncharacterized protein</fullName>
    </submittedName>
</protein>
<name>A8SB97_9FIRM</name>
<keyword evidence="1" id="KW-0472">Membrane</keyword>
<dbReference type="Proteomes" id="UP000005945">
    <property type="component" value="Unassembled WGS sequence"/>
</dbReference>
<evidence type="ECO:0000256" key="1">
    <source>
        <dbReference type="SAM" id="Phobius"/>
    </source>
</evidence>
<keyword evidence="1" id="KW-1133">Transmembrane helix</keyword>
<feature type="transmembrane region" description="Helical" evidence="1">
    <location>
        <begin position="28"/>
        <end position="46"/>
    </location>
</feature>
<keyword evidence="1" id="KW-0812">Transmembrane</keyword>
<sequence length="76" mass="8218">MKQEETKMEGFLIQLGYTAGQAAVRAPLYAGLMIAETAILVGGLLYELDRLGVFDGLGAWIGSALHALLTYTTERK</sequence>
<dbReference type="AlphaFoldDB" id="A8SB97"/>
<evidence type="ECO:0000313" key="3">
    <source>
        <dbReference type="Proteomes" id="UP000005945"/>
    </source>
</evidence>
<dbReference type="HOGENOM" id="CLU_2649133_0_0_9"/>
<gene>
    <name evidence="2" type="ORF">FAEPRAM212_01604</name>
</gene>
<accession>A8SB97</accession>
<organism evidence="2 3">
    <name type="scientific">Faecalibacterium prausnitzii M21/2</name>
    <dbReference type="NCBI Taxonomy" id="411485"/>
    <lineage>
        <taxon>Bacteria</taxon>
        <taxon>Bacillati</taxon>
        <taxon>Bacillota</taxon>
        <taxon>Clostridia</taxon>
        <taxon>Eubacteriales</taxon>
        <taxon>Oscillospiraceae</taxon>
        <taxon>Faecalibacterium</taxon>
    </lineage>
</organism>
<proteinExistence type="predicted"/>